<organism evidence="2 3">
    <name type="scientific">Agrococcus versicolor</name>
    <dbReference type="NCBI Taxonomy" id="501482"/>
    <lineage>
        <taxon>Bacteria</taxon>
        <taxon>Bacillati</taxon>
        <taxon>Actinomycetota</taxon>
        <taxon>Actinomycetes</taxon>
        <taxon>Micrococcales</taxon>
        <taxon>Microbacteriaceae</taxon>
        <taxon>Agrococcus</taxon>
    </lineage>
</organism>
<dbReference type="Proteomes" id="UP001501599">
    <property type="component" value="Unassembled WGS sequence"/>
</dbReference>
<dbReference type="InterPro" id="IPR024775">
    <property type="entry name" value="DinB-like"/>
</dbReference>
<gene>
    <name evidence="2" type="ORF">GCM10009846_11520</name>
</gene>
<dbReference type="SUPFAM" id="SSF109854">
    <property type="entry name" value="DinB/YfiT-like putative metalloenzymes"/>
    <property type="match status" value="1"/>
</dbReference>
<evidence type="ECO:0000313" key="2">
    <source>
        <dbReference type="EMBL" id="GAA2172664.1"/>
    </source>
</evidence>
<name>A0ABP5MI39_9MICO</name>
<accession>A0ABP5MI39</accession>
<evidence type="ECO:0000313" key="3">
    <source>
        <dbReference type="Proteomes" id="UP001501599"/>
    </source>
</evidence>
<dbReference type="Pfam" id="PF12867">
    <property type="entry name" value="DinB_2"/>
    <property type="match status" value="1"/>
</dbReference>
<keyword evidence="3" id="KW-1185">Reference proteome</keyword>
<feature type="domain" description="DinB-like" evidence="1">
    <location>
        <begin position="17"/>
        <end position="159"/>
    </location>
</feature>
<protein>
    <submittedName>
        <fullName evidence="2">DinB family protein</fullName>
    </submittedName>
</protein>
<dbReference type="NCBIfam" id="NF047843">
    <property type="entry name" value="MST_Rv0443"/>
    <property type="match status" value="1"/>
</dbReference>
<reference evidence="3" key="1">
    <citation type="journal article" date="2019" name="Int. J. Syst. Evol. Microbiol.">
        <title>The Global Catalogue of Microorganisms (GCM) 10K type strain sequencing project: providing services to taxonomists for standard genome sequencing and annotation.</title>
        <authorList>
            <consortium name="The Broad Institute Genomics Platform"/>
            <consortium name="The Broad Institute Genome Sequencing Center for Infectious Disease"/>
            <person name="Wu L."/>
            <person name="Ma J."/>
        </authorList>
    </citation>
    <scope>NUCLEOTIDE SEQUENCE [LARGE SCALE GENOMIC DNA]</scope>
    <source>
        <strain evidence="3">JCM 16026</strain>
    </source>
</reference>
<dbReference type="EMBL" id="BAAAQT010000005">
    <property type="protein sequence ID" value="GAA2172664.1"/>
    <property type="molecule type" value="Genomic_DNA"/>
</dbReference>
<comment type="caution">
    <text evidence="2">The sequence shown here is derived from an EMBL/GenBank/DDBJ whole genome shotgun (WGS) entry which is preliminary data.</text>
</comment>
<dbReference type="RefSeq" id="WP_344341400.1">
    <property type="nucleotide sequence ID" value="NZ_BAAAQT010000005.1"/>
</dbReference>
<sequence length="168" mass="18209">MDAIALLHELYGRIPGEVRRAVDGLTPEHLVAVPVEGANTIGWLVWHLARVQDHHISELTGDEQQWATGVWAETFGLEPDPDDTGYGHDADEVARVRPESVEALLAYADAVQQRTVAYLGTLSDADLDRVVDEAWDPPVTLGARLVSVADDDIQHAGQAAYVRGLLGA</sequence>
<dbReference type="InterPro" id="IPR034660">
    <property type="entry name" value="DinB/YfiT-like"/>
</dbReference>
<proteinExistence type="predicted"/>
<evidence type="ECO:0000259" key="1">
    <source>
        <dbReference type="Pfam" id="PF12867"/>
    </source>
</evidence>
<dbReference type="Gene3D" id="1.20.120.450">
    <property type="entry name" value="dinb family like domain"/>
    <property type="match status" value="1"/>
</dbReference>